<keyword evidence="3" id="KW-1185">Reference proteome</keyword>
<dbReference type="InterPro" id="IPR019267">
    <property type="entry name" value="CRISPR-assoc_Cas6_C"/>
</dbReference>
<proteinExistence type="predicted"/>
<protein>
    <submittedName>
        <fullName evidence="2">CRISPR system precrRNA processing endoribonuclease RAMP protein Cas6</fullName>
    </submittedName>
</protein>
<sequence length="321" mass="36028">MALQAWNEVTKEYPLHNALEQLCGQIPFTHLSVTLTLHDTLTSYPFSGSLLHGALINALNCTDPSLCQQLLSEQNQSHPRAYFFVAPFIAGGMARKDQQLRFELKLFGDACAHLNTILQSVFVMQKLGLGKNSTTFSIGEVVLHSQGRTLTLFKRGEQDELLFAQQTTLADHLYRPYPVTASRWRAFIQLTTPVSLVRNQRPIHAAPTLSTWLFFIANRLNWLCDHCLPENAFPAAINTLLADSTAQDVPPNNDQTWPFTQRRQSASNDRNHALKGLLGTFSYPVDEQQLSWLQLGSALQIGKKTNYGQGAYQLDYGLLRV</sequence>
<dbReference type="RefSeq" id="WP_209053585.1">
    <property type="nucleotide sequence ID" value="NZ_CP072426.1"/>
</dbReference>
<gene>
    <name evidence="2" type="primary">cas6</name>
    <name evidence="2" type="ORF">J5X90_21060</name>
</gene>
<evidence type="ECO:0000259" key="1">
    <source>
        <dbReference type="Pfam" id="PF10040"/>
    </source>
</evidence>
<dbReference type="EMBL" id="CP072426">
    <property type="protein sequence ID" value="QTL37341.1"/>
    <property type="molecule type" value="Genomic_DNA"/>
</dbReference>
<evidence type="ECO:0000313" key="2">
    <source>
        <dbReference type="EMBL" id="QTL37341.1"/>
    </source>
</evidence>
<organism evidence="2 3">
    <name type="scientific">Pseudoalteromonas viridis</name>
    <dbReference type="NCBI Taxonomy" id="339617"/>
    <lineage>
        <taxon>Bacteria</taxon>
        <taxon>Pseudomonadati</taxon>
        <taxon>Pseudomonadota</taxon>
        <taxon>Gammaproteobacteria</taxon>
        <taxon>Alteromonadales</taxon>
        <taxon>Pseudoalteromonadaceae</taxon>
        <taxon>Pseudoalteromonas</taxon>
    </lineage>
</organism>
<reference evidence="2 3" key="1">
    <citation type="submission" date="2021-03" db="EMBL/GenBank/DDBJ databases">
        <title>Complete Genome of Pseudoalteromonas viridis Strain BBR56, a new biocontrol bacterial candidate.</title>
        <authorList>
            <person name="Handayani D.P."/>
            <person name="Isnansetyo A."/>
            <person name="Istiqomah I."/>
            <person name="Jumina J."/>
        </authorList>
    </citation>
    <scope>NUCLEOTIDE SEQUENCE [LARGE SCALE GENOMIC DNA]</scope>
    <source>
        <strain evidence="2 3">BBR56</strain>
    </source>
</reference>
<evidence type="ECO:0000313" key="3">
    <source>
        <dbReference type="Proteomes" id="UP000665025"/>
    </source>
</evidence>
<accession>A0ABX7V8X2</accession>
<feature type="domain" description="CRISPR-associated protein Cas6 C-terminal" evidence="1">
    <location>
        <begin position="188"/>
        <end position="312"/>
    </location>
</feature>
<dbReference type="Proteomes" id="UP000665025">
    <property type="component" value="Chromosome 2"/>
</dbReference>
<dbReference type="Pfam" id="PF10040">
    <property type="entry name" value="CRISPR_Cas6"/>
    <property type="match status" value="1"/>
</dbReference>
<name>A0ABX7V8X2_9GAMM</name>